<keyword evidence="5" id="KW-0233">DNA recombination</keyword>
<dbReference type="NCBIfam" id="TIGR00615">
    <property type="entry name" value="recR"/>
    <property type="match status" value="1"/>
</dbReference>
<dbReference type="AlphaFoldDB" id="A0A644ULB9"/>
<dbReference type="HAMAP" id="MF_00017">
    <property type="entry name" value="RecR"/>
    <property type="match status" value="1"/>
</dbReference>
<dbReference type="InterPro" id="IPR023627">
    <property type="entry name" value="Rcmb_RecR"/>
</dbReference>
<evidence type="ECO:0000313" key="8">
    <source>
        <dbReference type="EMBL" id="MPL79856.1"/>
    </source>
</evidence>
<dbReference type="GO" id="GO:0008270">
    <property type="term" value="F:zinc ion binding"/>
    <property type="evidence" value="ECO:0007669"/>
    <property type="project" value="UniProtKB-KW"/>
</dbReference>
<evidence type="ECO:0000259" key="7">
    <source>
        <dbReference type="PROSITE" id="PS50880"/>
    </source>
</evidence>
<dbReference type="Gene3D" id="6.10.250.240">
    <property type="match status" value="1"/>
</dbReference>
<dbReference type="Pfam" id="PF02132">
    <property type="entry name" value="RecR_ZnF"/>
    <property type="match status" value="1"/>
</dbReference>
<name>A0A644ULB9_9ZZZZ</name>
<organism evidence="8">
    <name type="scientific">bioreactor metagenome</name>
    <dbReference type="NCBI Taxonomy" id="1076179"/>
    <lineage>
        <taxon>unclassified sequences</taxon>
        <taxon>metagenomes</taxon>
        <taxon>ecological metagenomes</taxon>
    </lineage>
</organism>
<evidence type="ECO:0000256" key="6">
    <source>
        <dbReference type="ARBA" id="ARBA00023204"/>
    </source>
</evidence>
<dbReference type="SMART" id="SM00493">
    <property type="entry name" value="TOPRIM"/>
    <property type="match status" value="1"/>
</dbReference>
<keyword evidence="4" id="KW-0862">Zinc</keyword>
<dbReference type="Gene3D" id="3.40.1360.10">
    <property type="match status" value="1"/>
</dbReference>
<dbReference type="InterPro" id="IPR000093">
    <property type="entry name" value="DNA_Rcmb_RecR"/>
</dbReference>
<dbReference type="GO" id="GO:0006310">
    <property type="term" value="P:DNA recombination"/>
    <property type="evidence" value="ECO:0007669"/>
    <property type="project" value="UniProtKB-KW"/>
</dbReference>
<evidence type="ECO:0000256" key="2">
    <source>
        <dbReference type="ARBA" id="ARBA00022763"/>
    </source>
</evidence>
<evidence type="ECO:0000256" key="3">
    <source>
        <dbReference type="ARBA" id="ARBA00022771"/>
    </source>
</evidence>
<dbReference type="SUPFAM" id="SSF111304">
    <property type="entry name" value="Recombination protein RecR"/>
    <property type="match status" value="1"/>
</dbReference>
<dbReference type="InterPro" id="IPR015967">
    <property type="entry name" value="Rcmb_RecR_Znf"/>
</dbReference>
<keyword evidence="1" id="KW-0479">Metal-binding</keyword>
<dbReference type="InterPro" id="IPR034137">
    <property type="entry name" value="TOPRIM_RecR"/>
</dbReference>
<dbReference type="Pfam" id="PF21176">
    <property type="entry name" value="RecR_HhH"/>
    <property type="match status" value="1"/>
</dbReference>
<proteinExistence type="inferred from homology"/>
<protein>
    <submittedName>
        <fullName evidence="8">Recombination protein RecR</fullName>
    </submittedName>
</protein>
<dbReference type="InterPro" id="IPR006171">
    <property type="entry name" value="TOPRIM_dom"/>
</dbReference>
<keyword evidence="6" id="KW-0234">DNA repair</keyword>
<dbReference type="PANTHER" id="PTHR30446:SF0">
    <property type="entry name" value="RECOMBINATION PROTEIN RECR"/>
    <property type="match status" value="1"/>
</dbReference>
<dbReference type="PROSITE" id="PS50880">
    <property type="entry name" value="TOPRIM"/>
    <property type="match status" value="1"/>
</dbReference>
<dbReference type="GO" id="GO:0006281">
    <property type="term" value="P:DNA repair"/>
    <property type="evidence" value="ECO:0007669"/>
    <property type="project" value="UniProtKB-KW"/>
</dbReference>
<dbReference type="PANTHER" id="PTHR30446">
    <property type="entry name" value="RECOMBINATION PROTEIN RECR"/>
    <property type="match status" value="1"/>
</dbReference>
<comment type="caution">
    <text evidence="8">The sequence shown here is derived from an EMBL/GenBank/DDBJ whole genome shotgun (WGS) entry which is preliminary data.</text>
</comment>
<evidence type="ECO:0000256" key="4">
    <source>
        <dbReference type="ARBA" id="ARBA00022833"/>
    </source>
</evidence>
<gene>
    <name evidence="8" type="primary">recR_9</name>
    <name evidence="8" type="ORF">SDC9_25743</name>
</gene>
<keyword evidence="3" id="KW-0863">Zinc-finger</keyword>
<dbReference type="Pfam" id="PF13662">
    <property type="entry name" value="Toprim_4"/>
    <property type="match status" value="1"/>
</dbReference>
<dbReference type="GO" id="GO:0003677">
    <property type="term" value="F:DNA binding"/>
    <property type="evidence" value="ECO:0007669"/>
    <property type="project" value="InterPro"/>
</dbReference>
<evidence type="ECO:0000256" key="5">
    <source>
        <dbReference type="ARBA" id="ARBA00023172"/>
    </source>
</evidence>
<evidence type="ECO:0000256" key="1">
    <source>
        <dbReference type="ARBA" id="ARBA00022723"/>
    </source>
</evidence>
<dbReference type="CDD" id="cd01025">
    <property type="entry name" value="TOPRIM_recR"/>
    <property type="match status" value="1"/>
</dbReference>
<keyword evidence="2" id="KW-0227">DNA damage</keyword>
<sequence length="207" mass="22909">MYRSNLTSTLLQDAVDELSSLPGIGKKSALRFALHLMRQPGENVERFSKSILRMRSEIKYCKECNMISDSDICPVCSSPSRERSLVCVVESIRDVISIENTGQYNGLYHVLGGIISPMDGTGPSDLSIDHLISRVSAGVVNEVFLALSTTMEGETTAYYLFKKLNNFDIKISTIARGVGFGDDLEYTDEVTLGRSIQNRQPFVPLSK</sequence>
<feature type="domain" description="Toprim" evidence="7">
    <location>
        <begin position="84"/>
        <end position="179"/>
    </location>
</feature>
<dbReference type="Pfam" id="PF21175">
    <property type="entry name" value="RecR_C"/>
    <property type="match status" value="1"/>
</dbReference>
<reference evidence="8" key="1">
    <citation type="submission" date="2019-08" db="EMBL/GenBank/DDBJ databases">
        <authorList>
            <person name="Kucharzyk K."/>
            <person name="Murdoch R.W."/>
            <person name="Higgins S."/>
            <person name="Loffler F."/>
        </authorList>
    </citation>
    <scope>NUCLEOTIDE SEQUENCE</scope>
</reference>
<dbReference type="Gene3D" id="1.10.8.420">
    <property type="entry name" value="RecR Domain 1"/>
    <property type="match status" value="1"/>
</dbReference>
<accession>A0A644ULB9</accession>
<dbReference type="EMBL" id="VSSQ01000131">
    <property type="protein sequence ID" value="MPL79856.1"/>
    <property type="molecule type" value="Genomic_DNA"/>
</dbReference>